<dbReference type="GO" id="GO:0016874">
    <property type="term" value="F:ligase activity"/>
    <property type="evidence" value="ECO:0007669"/>
    <property type="project" value="UniProtKB-KW"/>
</dbReference>
<evidence type="ECO:0000259" key="1">
    <source>
        <dbReference type="Pfam" id="PF16917"/>
    </source>
</evidence>
<keyword evidence="3" id="KW-1185">Reference proteome</keyword>
<protein>
    <submittedName>
        <fullName evidence="2">Biotin/lipoate A/B protein ligase family protein</fullName>
    </submittedName>
</protein>
<dbReference type="Gene3D" id="3.30.930.10">
    <property type="entry name" value="Bira Bifunctional Protein, Domain 2"/>
    <property type="match status" value="1"/>
</dbReference>
<dbReference type="InterPro" id="IPR045864">
    <property type="entry name" value="aa-tRNA-synth_II/BPL/LPL"/>
</dbReference>
<accession>A0A1H5VLF6</accession>
<name>A0A1H5VLF6_9HYPH</name>
<reference evidence="2 3" key="1">
    <citation type="submission" date="2016-10" db="EMBL/GenBank/DDBJ databases">
        <authorList>
            <person name="de Groot N.N."/>
        </authorList>
    </citation>
    <scope>NUCLEOTIDE SEQUENCE [LARGE SCALE GENOMIC DNA]</scope>
    <source>
        <strain evidence="2 3">DSM 26656</strain>
    </source>
</reference>
<dbReference type="OrthoDB" id="7657788at2"/>
<dbReference type="EMBL" id="FNUY01000002">
    <property type="protein sequence ID" value="SEF87688.1"/>
    <property type="molecule type" value="Genomic_DNA"/>
</dbReference>
<feature type="domain" description="BPL/LPL catalytic" evidence="1">
    <location>
        <begin position="14"/>
        <end position="195"/>
    </location>
</feature>
<evidence type="ECO:0000313" key="2">
    <source>
        <dbReference type="EMBL" id="SEF87688.1"/>
    </source>
</evidence>
<dbReference type="AlphaFoldDB" id="A0A1H5VLF6"/>
<gene>
    <name evidence="2" type="ORF">SAMN04488115_102336</name>
</gene>
<proteinExistence type="predicted"/>
<keyword evidence="2" id="KW-0436">Ligase</keyword>
<evidence type="ECO:0000313" key="3">
    <source>
        <dbReference type="Proteomes" id="UP000236743"/>
    </source>
</evidence>
<dbReference type="InterPro" id="IPR004143">
    <property type="entry name" value="BPL_LPL_catalytic"/>
</dbReference>
<dbReference type="SUPFAM" id="SSF55681">
    <property type="entry name" value="Class II aaRS and biotin synthetases"/>
    <property type="match status" value="1"/>
</dbReference>
<dbReference type="Pfam" id="PF16917">
    <property type="entry name" value="BPL_LplA_LipB_2"/>
    <property type="match status" value="1"/>
</dbReference>
<organism evidence="2 3">
    <name type="scientific">Bosea lathyri</name>
    <dbReference type="NCBI Taxonomy" id="1036778"/>
    <lineage>
        <taxon>Bacteria</taxon>
        <taxon>Pseudomonadati</taxon>
        <taxon>Pseudomonadota</taxon>
        <taxon>Alphaproteobacteria</taxon>
        <taxon>Hyphomicrobiales</taxon>
        <taxon>Boseaceae</taxon>
        <taxon>Bosea</taxon>
    </lineage>
</organism>
<dbReference type="Proteomes" id="UP000236743">
    <property type="component" value="Unassembled WGS sequence"/>
</dbReference>
<sequence length="249" mass="26657">MPLIASDTHATLSLPPGFSVVALRESGDAFAHACGKAAEEGAGTLVWVRRFDVAEFAVVLEPLEPLAQARKALFMAMNAVGDAISAHCPPERDVTFDWPDCIRFDGGLVGGARIGWPEGCAEDAVPDWLVVGAIIRVTFAGLVEPGQAPKAAALDDEGFDGLGPATLVESFARFFLRQVDIWQNNGFEPIASDYLARLAKERPGDDRELDGDGDLLTRSIVTSAVRRSSFRSGLEAAAWYDRDTGAPKL</sequence>